<dbReference type="InterPro" id="IPR041726">
    <property type="entry name" value="ACAD10_11_N"/>
</dbReference>
<proteinExistence type="predicted"/>
<dbReference type="PANTHER" id="PTHR47829">
    <property type="entry name" value="HYDROLASE, PUTATIVE (AFU_ORTHOLOGUE AFUA_1G12880)-RELATED"/>
    <property type="match status" value="1"/>
</dbReference>
<accession>A0A9W7Y7M1</accession>
<comment type="caution">
    <text evidence="2">The sequence shown here is derived from an EMBL/GenBank/DDBJ whole genome shotgun (WGS) entry which is preliminary data.</text>
</comment>
<reference evidence="2" key="1">
    <citation type="submission" date="2022-07" db="EMBL/GenBank/DDBJ databases">
        <title>Phylogenomic reconstructions and comparative analyses of Kickxellomycotina fungi.</title>
        <authorList>
            <person name="Reynolds N.K."/>
            <person name="Stajich J.E."/>
            <person name="Barry K."/>
            <person name="Grigoriev I.V."/>
            <person name="Crous P."/>
            <person name="Smith M.E."/>
        </authorList>
    </citation>
    <scope>NUCLEOTIDE SEQUENCE</scope>
    <source>
        <strain evidence="2">BCRC 34381</strain>
    </source>
</reference>
<keyword evidence="3" id="KW-1185">Reference proteome</keyword>
<sequence>MHILTPRSLVGDVRRGHELDTARLEAFLRQSSASVVLPVAIQQFNAGQSNPTYLLTDASGRRFVLRKKPPGELLSKTAHAVEREFRILQALGNHTDIPVPRVYALCEDTSVIGTPFYLMEFLDGRVLSDVRLPQIPPRERPLYWDALVDALARLHQVDYARIGLVGHGRPGDYYARQLRGLMRTSQAQAAVADAAGRPVGALPRLADLQAWFAQNACPDETTIVHGDFKMDNVIWHATEPRVIGILDWEMSTLGNPRSDLANMLQPLAIPFGDNSDNSVLQGLKGAPPAENAPSEQALLERYCRAMGRDYPLAGWEFARVFGMFRNAVIQQGVAARVARGQASSAVAHIVGQSFPKTMMYIMATTDLLQASARRSKL</sequence>
<dbReference type="InterPro" id="IPR002575">
    <property type="entry name" value="Aminoglycoside_PTrfase"/>
</dbReference>
<feature type="domain" description="Aminoglycoside phosphotransferase" evidence="1">
    <location>
        <begin position="41"/>
        <end position="284"/>
    </location>
</feature>
<dbReference type="AlphaFoldDB" id="A0A9W7Y7M1"/>
<evidence type="ECO:0000313" key="2">
    <source>
        <dbReference type="EMBL" id="KAJ1730817.1"/>
    </source>
</evidence>
<dbReference type="PANTHER" id="PTHR47829:SF1">
    <property type="entry name" value="HAD FAMILY PHOSPHATASE"/>
    <property type="match status" value="1"/>
</dbReference>
<dbReference type="Pfam" id="PF01636">
    <property type="entry name" value="APH"/>
    <property type="match status" value="1"/>
</dbReference>
<evidence type="ECO:0000313" key="3">
    <source>
        <dbReference type="Proteomes" id="UP001143981"/>
    </source>
</evidence>
<dbReference type="EMBL" id="JANBOI010000402">
    <property type="protein sequence ID" value="KAJ1730817.1"/>
    <property type="molecule type" value="Genomic_DNA"/>
</dbReference>
<dbReference type="Gene3D" id="3.30.200.20">
    <property type="entry name" value="Phosphorylase Kinase, domain 1"/>
    <property type="match status" value="1"/>
</dbReference>
<name>A0A9W7Y7M1_9FUNG</name>
<dbReference type="SUPFAM" id="SSF56112">
    <property type="entry name" value="Protein kinase-like (PK-like)"/>
    <property type="match status" value="1"/>
</dbReference>
<dbReference type="CDD" id="cd05154">
    <property type="entry name" value="ACAD10_11_N-like"/>
    <property type="match status" value="1"/>
</dbReference>
<dbReference type="InterPro" id="IPR011009">
    <property type="entry name" value="Kinase-like_dom_sf"/>
</dbReference>
<organism evidence="2 3">
    <name type="scientific">Coemansia biformis</name>
    <dbReference type="NCBI Taxonomy" id="1286918"/>
    <lineage>
        <taxon>Eukaryota</taxon>
        <taxon>Fungi</taxon>
        <taxon>Fungi incertae sedis</taxon>
        <taxon>Zoopagomycota</taxon>
        <taxon>Kickxellomycotina</taxon>
        <taxon>Kickxellomycetes</taxon>
        <taxon>Kickxellales</taxon>
        <taxon>Kickxellaceae</taxon>
        <taxon>Coemansia</taxon>
    </lineage>
</organism>
<dbReference type="OrthoDB" id="191037at2759"/>
<dbReference type="InterPro" id="IPR052898">
    <property type="entry name" value="ACAD10-like"/>
</dbReference>
<dbReference type="Gene3D" id="3.90.1200.10">
    <property type="match status" value="1"/>
</dbReference>
<dbReference type="Proteomes" id="UP001143981">
    <property type="component" value="Unassembled WGS sequence"/>
</dbReference>
<gene>
    <name evidence="2" type="ORF">LPJ61_002826</name>
</gene>
<evidence type="ECO:0000259" key="1">
    <source>
        <dbReference type="Pfam" id="PF01636"/>
    </source>
</evidence>
<protein>
    <recommendedName>
        <fullName evidence="1">Aminoglycoside phosphotransferase domain-containing protein</fullName>
    </recommendedName>
</protein>